<dbReference type="EMBL" id="CP045143">
    <property type="protein sequence ID" value="QFR23967.1"/>
    <property type="molecule type" value="Genomic_DNA"/>
</dbReference>
<dbReference type="KEGG" id="lhb:D1010_11480"/>
<protein>
    <submittedName>
        <fullName evidence="3">Uncharacterized protein</fullName>
    </submittedName>
</protein>
<keyword evidence="1" id="KW-0472">Membrane</keyword>
<organism evidence="3 4">
    <name type="scientific">Schleiferilactobacillus harbinensis</name>
    <dbReference type="NCBI Taxonomy" id="304207"/>
    <lineage>
        <taxon>Bacteria</taxon>
        <taxon>Bacillati</taxon>
        <taxon>Bacillota</taxon>
        <taxon>Bacilli</taxon>
        <taxon>Lactobacillales</taxon>
        <taxon>Lactobacillaceae</taxon>
        <taxon>Schleiferilactobacillus</taxon>
    </lineage>
</organism>
<feature type="transmembrane region" description="Helical" evidence="1">
    <location>
        <begin position="57"/>
        <end position="74"/>
    </location>
</feature>
<accession>A0A5P8M6L1</accession>
<dbReference type="EMBL" id="JAQSGK010000007">
    <property type="protein sequence ID" value="MEE6715038.1"/>
    <property type="molecule type" value="Genomic_DNA"/>
</dbReference>
<reference evidence="2 5" key="2">
    <citation type="submission" date="2023-02" db="EMBL/GenBank/DDBJ databases">
        <title>The predominant lactic acid bacteria and yeasts involved in the spontaneous fermentation of millet during the production of the traditional porridge Hausa koko in Ghana.</title>
        <authorList>
            <person name="Atter A."/>
            <person name="Diaz M."/>
        </authorList>
    </citation>
    <scope>NUCLEOTIDE SEQUENCE [LARGE SCALE GENOMIC DNA]</scope>
    <source>
        <strain evidence="2 5">FI11640</strain>
    </source>
</reference>
<evidence type="ECO:0000313" key="3">
    <source>
        <dbReference type="EMBL" id="QFR23967.1"/>
    </source>
</evidence>
<dbReference type="RefSeq" id="WP_146994101.1">
    <property type="nucleotide sequence ID" value="NZ_BJTX01000011.1"/>
</dbReference>
<keyword evidence="5" id="KW-1185">Reference proteome</keyword>
<keyword evidence="1" id="KW-1133">Transmembrane helix</keyword>
<evidence type="ECO:0000256" key="1">
    <source>
        <dbReference type="SAM" id="Phobius"/>
    </source>
</evidence>
<proteinExistence type="predicted"/>
<evidence type="ECO:0000313" key="4">
    <source>
        <dbReference type="Proteomes" id="UP000326779"/>
    </source>
</evidence>
<reference evidence="3 4" key="1">
    <citation type="submission" date="2019-10" db="EMBL/GenBank/DDBJ databases">
        <title>The completed genome of Lactobacillus harbinensis M1.</title>
        <authorList>
            <person name="Zheng Y."/>
        </authorList>
    </citation>
    <scope>NUCLEOTIDE SEQUENCE [LARGE SCALE GENOMIC DNA]</scope>
    <source>
        <strain evidence="3 4">M1</strain>
    </source>
</reference>
<dbReference type="Proteomes" id="UP000326779">
    <property type="component" value="Chromosome"/>
</dbReference>
<dbReference type="AlphaFoldDB" id="A0A5P8M6L1"/>
<evidence type="ECO:0000313" key="2">
    <source>
        <dbReference type="EMBL" id="MEE6715038.1"/>
    </source>
</evidence>
<name>A0A5P8M6L1_9LACO</name>
<feature type="transmembrane region" description="Helical" evidence="1">
    <location>
        <begin position="30"/>
        <end position="51"/>
    </location>
</feature>
<sequence length="152" mass="17026">MTLLYCVIVVALTIVVVIERRALRIKAKRRWWFTILLWVVALVMLVVPFWQHTSQEYLISGLFVAAVLILLTLWRQGLADFAVINGMLATRAYSGLTGYLLVPEKDTVAVTFYGGSVRVTTLHLLATADQITALLSTQAPQIKRLTKAPENQ</sequence>
<dbReference type="Proteomes" id="UP001330016">
    <property type="component" value="Unassembled WGS sequence"/>
</dbReference>
<feature type="transmembrane region" description="Helical" evidence="1">
    <location>
        <begin position="6"/>
        <end position="23"/>
    </location>
</feature>
<keyword evidence="1" id="KW-0812">Transmembrane</keyword>
<evidence type="ECO:0000313" key="5">
    <source>
        <dbReference type="Proteomes" id="UP001330016"/>
    </source>
</evidence>
<gene>
    <name evidence="3" type="ORF">D1010_11480</name>
    <name evidence="2" type="ORF">PS435_04115</name>
</gene>